<feature type="signal peptide" evidence="2">
    <location>
        <begin position="1"/>
        <end position="25"/>
    </location>
</feature>
<reference evidence="3" key="1">
    <citation type="submission" date="2020-01" db="EMBL/GenBank/DDBJ databases">
        <title>Genome sequence of Kobresia littledalei, the first chromosome-level genome in the family Cyperaceae.</title>
        <authorList>
            <person name="Qu G."/>
        </authorList>
    </citation>
    <scope>NUCLEOTIDE SEQUENCE</scope>
    <source>
        <strain evidence="3">C.B.Clarke</strain>
        <tissue evidence="3">Leaf</tissue>
    </source>
</reference>
<sequence length="110" mass="12194">MQGRALRYRYFWLAVVAIARTVAKALDCEVGGDVGYHIGHSNVSDHNSKRSRIVFKTAGVLLEQMRDKGMAALQYKVELERTAIEGQDKEGTAVPPMQTDDTYSSIMSSV</sequence>
<evidence type="ECO:0000313" key="4">
    <source>
        <dbReference type="Proteomes" id="UP000623129"/>
    </source>
</evidence>
<comment type="caution">
    <text evidence="3">The sequence shown here is derived from an EMBL/GenBank/DDBJ whole genome shotgun (WGS) entry which is preliminary data.</text>
</comment>
<feature type="region of interest" description="Disordered" evidence="1">
    <location>
        <begin position="86"/>
        <end position="110"/>
    </location>
</feature>
<keyword evidence="4" id="KW-1185">Reference proteome</keyword>
<keyword evidence="2" id="KW-0732">Signal</keyword>
<organism evidence="3 4">
    <name type="scientific">Carex littledalei</name>
    <dbReference type="NCBI Taxonomy" id="544730"/>
    <lineage>
        <taxon>Eukaryota</taxon>
        <taxon>Viridiplantae</taxon>
        <taxon>Streptophyta</taxon>
        <taxon>Embryophyta</taxon>
        <taxon>Tracheophyta</taxon>
        <taxon>Spermatophyta</taxon>
        <taxon>Magnoliopsida</taxon>
        <taxon>Liliopsida</taxon>
        <taxon>Poales</taxon>
        <taxon>Cyperaceae</taxon>
        <taxon>Cyperoideae</taxon>
        <taxon>Cariceae</taxon>
        <taxon>Carex</taxon>
        <taxon>Carex subgen. Euthyceras</taxon>
    </lineage>
</organism>
<gene>
    <name evidence="3" type="ORF">FCM35_KLT02444</name>
</gene>
<feature type="chain" id="PRO_5032313973" evidence="2">
    <location>
        <begin position="26"/>
        <end position="110"/>
    </location>
</feature>
<evidence type="ECO:0000256" key="2">
    <source>
        <dbReference type="SAM" id="SignalP"/>
    </source>
</evidence>
<accession>A0A833R3Y7</accession>
<proteinExistence type="predicted"/>
<feature type="compositionally biased region" description="Polar residues" evidence="1">
    <location>
        <begin position="99"/>
        <end position="110"/>
    </location>
</feature>
<evidence type="ECO:0000256" key="1">
    <source>
        <dbReference type="SAM" id="MobiDB-lite"/>
    </source>
</evidence>
<dbReference type="Gene3D" id="3.40.50.300">
    <property type="entry name" value="P-loop containing nucleotide triphosphate hydrolases"/>
    <property type="match status" value="1"/>
</dbReference>
<name>A0A833R3Y7_9POAL</name>
<dbReference type="AlphaFoldDB" id="A0A833R3Y7"/>
<protein>
    <submittedName>
        <fullName evidence="3">Zinc finger CCCH domain-containing protein 4 isoform X2</fullName>
    </submittedName>
</protein>
<dbReference type="EMBL" id="SWLB01000011">
    <property type="protein sequence ID" value="KAF3332867.1"/>
    <property type="molecule type" value="Genomic_DNA"/>
</dbReference>
<dbReference type="Proteomes" id="UP000623129">
    <property type="component" value="Unassembled WGS sequence"/>
</dbReference>
<dbReference type="OrthoDB" id="66977at2759"/>
<dbReference type="InterPro" id="IPR027417">
    <property type="entry name" value="P-loop_NTPase"/>
</dbReference>
<evidence type="ECO:0000313" key="3">
    <source>
        <dbReference type="EMBL" id="KAF3332867.1"/>
    </source>
</evidence>